<organism evidence="2 3">
    <name type="scientific">Geomesophilobacter sediminis</name>
    <dbReference type="NCBI Taxonomy" id="2798584"/>
    <lineage>
        <taxon>Bacteria</taxon>
        <taxon>Pseudomonadati</taxon>
        <taxon>Thermodesulfobacteriota</taxon>
        <taxon>Desulfuromonadia</taxon>
        <taxon>Geobacterales</taxon>
        <taxon>Geobacteraceae</taxon>
        <taxon>Geomesophilobacter</taxon>
    </lineage>
</organism>
<dbReference type="AlphaFoldDB" id="A0A8J7S9Y0"/>
<keyword evidence="3" id="KW-1185">Reference proteome</keyword>
<dbReference type="InterPro" id="IPR036061">
    <property type="entry name" value="CheW-like_dom_sf"/>
</dbReference>
<dbReference type="GO" id="GO:0007165">
    <property type="term" value="P:signal transduction"/>
    <property type="evidence" value="ECO:0007669"/>
    <property type="project" value="InterPro"/>
</dbReference>
<evidence type="ECO:0000259" key="1">
    <source>
        <dbReference type="PROSITE" id="PS50851"/>
    </source>
</evidence>
<feature type="domain" description="CheW-like" evidence="1">
    <location>
        <begin position="33"/>
        <end position="172"/>
    </location>
</feature>
<dbReference type="SUPFAM" id="SSF50341">
    <property type="entry name" value="CheW-like"/>
    <property type="match status" value="1"/>
</dbReference>
<dbReference type="EMBL" id="JAEMHM010000020">
    <property type="protein sequence ID" value="MBJ6727135.1"/>
    <property type="molecule type" value="Genomic_DNA"/>
</dbReference>
<dbReference type="Pfam" id="PF01584">
    <property type="entry name" value="CheW"/>
    <property type="match status" value="1"/>
</dbReference>
<dbReference type="GO" id="GO:0006935">
    <property type="term" value="P:chemotaxis"/>
    <property type="evidence" value="ECO:0007669"/>
    <property type="project" value="InterPro"/>
</dbReference>
<evidence type="ECO:0000313" key="3">
    <source>
        <dbReference type="Proteomes" id="UP000636888"/>
    </source>
</evidence>
<proteinExistence type="predicted"/>
<dbReference type="RefSeq" id="WP_199386047.1">
    <property type="nucleotide sequence ID" value="NZ_JAEMHM010000020.1"/>
</dbReference>
<accession>A0A8J7S9Y0</accession>
<dbReference type="PROSITE" id="PS50851">
    <property type="entry name" value="CHEW"/>
    <property type="match status" value="1"/>
</dbReference>
<dbReference type="InterPro" id="IPR039315">
    <property type="entry name" value="CheW"/>
</dbReference>
<dbReference type="Gene3D" id="2.40.50.180">
    <property type="entry name" value="CheA-289, Domain 4"/>
    <property type="match status" value="1"/>
</dbReference>
<sequence>MDDDAPQLKSDRMLEIVKQTRQAEQIVDVELETVKIVVFLCGGKRYAFYGSDIREILPAGVISWVPGLPSYLPGLINLRGDIESVLDLAHFLDTPHSSPAAPMVAMAVKNGFRSGILVDEIDDVTDIPVSAINPPLATLSGAVRDLVLGEIEHQGQLINLLDLEKLAAKIAL</sequence>
<protein>
    <submittedName>
        <fullName evidence="2">Chemotaxis protein CheW</fullName>
    </submittedName>
</protein>
<name>A0A8J7S9Y0_9BACT</name>
<dbReference type="GO" id="GO:0005829">
    <property type="term" value="C:cytosol"/>
    <property type="evidence" value="ECO:0007669"/>
    <property type="project" value="TreeGrafter"/>
</dbReference>
<evidence type="ECO:0000313" key="2">
    <source>
        <dbReference type="EMBL" id="MBJ6727135.1"/>
    </source>
</evidence>
<dbReference type="PANTHER" id="PTHR22617">
    <property type="entry name" value="CHEMOTAXIS SENSOR HISTIDINE KINASE-RELATED"/>
    <property type="match status" value="1"/>
</dbReference>
<comment type="caution">
    <text evidence="2">The sequence shown here is derived from an EMBL/GenBank/DDBJ whole genome shotgun (WGS) entry which is preliminary data.</text>
</comment>
<dbReference type="PANTHER" id="PTHR22617:SF23">
    <property type="entry name" value="CHEMOTAXIS PROTEIN CHEW"/>
    <property type="match status" value="1"/>
</dbReference>
<gene>
    <name evidence="2" type="ORF">JFN93_20685</name>
</gene>
<dbReference type="Gene3D" id="2.30.30.40">
    <property type="entry name" value="SH3 Domains"/>
    <property type="match status" value="1"/>
</dbReference>
<dbReference type="InterPro" id="IPR002545">
    <property type="entry name" value="CheW-lke_dom"/>
</dbReference>
<dbReference type="Proteomes" id="UP000636888">
    <property type="component" value="Unassembled WGS sequence"/>
</dbReference>
<dbReference type="SMART" id="SM00260">
    <property type="entry name" value="CheW"/>
    <property type="match status" value="1"/>
</dbReference>
<reference evidence="2" key="1">
    <citation type="submission" date="2020-12" db="EMBL/GenBank/DDBJ databases">
        <title>Geomonas sp. Red875, isolated from river sediment.</title>
        <authorList>
            <person name="Xu Z."/>
            <person name="Zhang Z."/>
            <person name="Masuda Y."/>
            <person name="Itoh H."/>
            <person name="Senoo K."/>
        </authorList>
    </citation>
    <scope>NUCLEOTIDE SEQUENCE</scope>
    <source>
        <strain evidence="2">Red875</strain>
    </source>
</reference>